<dbReference type="EMBL" id="CAXLJL010000098">
    <property type="protein sequence ID" value="CAL5131502.1"/>
    <property type="molecule type" value="Genomic_DNA"/>
</dbReference>
<protein>
    <recommendedName>
        <fullName evidence="8">Fork-head domain-containing protein</fullName>
    </recommendedName>
</protein>
<feature type="DNA-binding region" description="Fork-head" evidence="6">
    <location>
        <begin position="197"/>
        <end position="287"/>
    </location>
</feature>
<evidence type="ECO:0000313" key="9">
    <source>
        <dbReference type="EMBL" id="CAL5131502.1"/>
    </source>
</evidence>
<evidence type="ECO:0000256" key="1">
    <source>
        <dbReference type="ARBA" id="ARBA00004496"/>
    </source>
</evidence>
<feature type="compositionally biased region" description="Polar residues" evidence="7">
    <location>
        <begin position="555"/>
        <end position="578"/>
    </location>
</feature>
<feature type="compositionally biased region" description="Low complexity" evidence="7">
    <location>
        <begin position="160"/>
        <end position="183"/>
    </location>
</feature>
<feature type="compositionally biased region" description="Polar residues" evidence="7">
    <location>
        <begin position="781"/>
        <end position="805"/>
    </location>
</feature>
<dbReference type="PROSITE" id="PS00658">
    <property type="entry name" value="FORK_HEAD_2"/>
    <property type="match status" value="1"/>
</dbReference>
<name>A0AAV2T244_CALDB</name>
<feature type="compositionally biased region" description="Low complexity" evidence="7">
    <location>
        <begin position="822"/>
        <end position="832"/>
    </location>
</feature>
<dbReference type="InterPro" id="IPR036388">
    <property type="entry name" value="WH-like_DNA-bd_sf"/>
</dbReference>
<dbReference type="InterPro" id="IPR036390">
    <property type="entry name" value="WH_DNA-bd_sf"/>
</dbReference>
<dbReference type="CDD" id="cd20032">
    <property type="entry name" value="FH_FOXO"/>
    <property type="match status" value="1"/>
</dbReference>
<feature type="domain" description="Fork-head" evidence="8">
    <location>
        <begin position="197"/>
        <end position="287"/>
    </location>
</feature>
<dbReference type="SUPFAM" id="SSF46785">
    <property type="entry name" value="Winged helix' DNA-binding domain"/>
    <property type="match status" value="1"/>
</dbReference>
<accession>A0AAV2T244</accession>
<feature type="region of interest" description="Disordered" evidence="7">
    <location>
        <begin position="780"/>
        <end position="805"/>
    </location>
</feature>
<feature type="compositionally biased region" description="Low complexity" evidence="7">
    <location>
        <begin position="538"/>
        <end position="549"/>
    </location>
</feature>
<dbReference type="PRINTS" id="PR00053">
    <property type="entry name" value="FORKHEAD"/>
</dbReference>
<dbReference type="PROSITE" id="PS50039">
    <property type="entry name" value="FORK_HEAD_3"/>
    <property type="match status" value="1"/>
</dbReference>
<feature type="region of interest" description="Disordered" evidence="7">
    <location>
        <begin position="156"/>
        <end position="192"/>
    </location>
</feature>
<dbReference type="InterPro" id="IPR001766">
    <property type="entry name" value="Fork_head_dom"/>
</dbReference>
<evidence type="ECO:0000256" key="6">
    <source>
        <dbReference type="PROSITE-ProRule" id="PRU00089"/>
    </source>
</evidence>
<feature type="region of interest" description="Disordered" evidence="7">
    <location>
        <begin position="503"/>
        <end position="587"/>
    </location>
</feature>
<dbReference type="AlphaFoldDB" id="A0AAV2T244"/>
<keyword evidence="3" id="KW-0805">Transcription regulation</keyword>
<feature type="compositionally biased region" description="Polar residues" evidence="7">
    <location>
        <begin position="710"/>
        <end position="733"/>
    </location>
</feature>
<comment type="subcellular location">
    <subcellularLocation>
        <location evidence="1">Cytoplasm</location>
    </subcellularLocation>
    <subcellularLocation>
        <location evidence="6">Nucleus</location>
    </subcellularLocation>
</comment>
<feature type="region of interest" description="Disordered" evidence="7">
    <location>
        <begin position="821"/>
        <end position="854"/>
    </location>
</feature>
<feature type="region of interest" description="Disordered" evidence="7">
    <location>
        <begin position="291"/>
        <end position="324"/>
    </location>
</feature>
<dbReference type="PANTHER" id="PTHR45767">
    <property type="entry name" value="FORKHEAD BOX PROTEIN O"/>
    <property type="match status" value="1"/>
</dbReference>
<evidence type="ECO:0000256" key="7">
    <source>
        <dbReference type="SAM" id="MobiDB-lite"/>
    </source>
</evidence>
<gene>
    <name evidence="9" type="ORF">CDAUBV1_LOCUS3922</name>
</gene>
<evidence type="ECO:0000256" key="4">
    <source>
        <dbReference type="ARBA" id="ARBA00023125"/>
    </source>
</evidence>
<reference evidence="9" key="1">
    <citation type="submission" date="2024-06" db="EMBL/GenBank/DDBJ databases">
        <authorList>
            <person name="Liu X."/>
            <person name="Lenzi L."/>
            <person name="Haldenby T S."/>
            <person name="Uol C."/>
        </authorList>
    </citation>
    <scope>NUCLEOTIDE SEQUENCE</scope>
</reference>
<evidence type="ECO:0000256" key="2">
    <source>
        <dbReference type="ARBA" id="ARBA00022490"/>
    </source>
</evidence>
<evidence type="ECO:0000259" key="8">
    <source>
        <dbReference type="PROSITE" id="PS50039"/>
    </source>
</evidence>
<dbReference type="Gene3D" id="1.10.10.10">
    <property type="entry name" value="Winged helix-like DNA-binding domain superfamily/Winged helix DNA-binding domain"/>
    <property type="match status" value="1"/>
</dbReference>
<dbReference type="Proteomes" id="UP001497525">
    <property type="component" value="Unassembled WGS sequence"/>
</dbReference>
<dbReference type="InterPro" id="IPR030456">
    <property type="entry name" value="TF_fork_head_CS_2"/>
</dbReference>
<feature type="region of interest" description="Disordered" evidence="7">
    <location>
        <begin position="705"/>
        <end position="749"/>
    </location>
</feature>
<keyword evidence="4 6" id="KW-0238">DNA-binding</keyword>
<evidence type="ECO:0000313" key="10">
    <source>
        <dbReference type="Proteomes" id="UP001497525"/>
    </source>
</evidence>
<evidence type="ECO:0000256" key="3">
    <source>
        <dbReference type="ARBA" id="ARBA00023015"/>
    </source>
</evidence>
<sequence length="895" mass="95449">MSASYIHRDPLVLNPSALQLLSTRAGGTAQNDYPSLPTDRPYQDRTISIKSSPSNYSQVSLQSPKMSPDSTLTNLPHQSVTSVPTFGSGSPSGLCASGGASSMRESFLRSALVSDCIDKQQHCVGSSTGISNLIHAKSESGTPVSPIMRPRALTVSRAGTPNSSISTTPNSSNSTPTPSSTTPVKKSSRRNPWGSETYSDLISVAIHSYPDQQATLQQIYDFIITHYDYFRERSDPTSSAGWKNSIRHNLSLHDRFTKCPKSSDNTKSSYWRINTEVASKPYVRRRACSMDTNNLKKPGGNTCGKSSNRVGSGAGGTHRTSIAGVNNQVPSSAKMLTSPARGGPVSIPSTLPSLCEMQCASSGRNADLNSLISDTTDCMARPDDSKLFSNRPLTHDYSKGDLSTNSSKLSGYFFYPPSNGSGLDQDASMGSFNGNRWSSSRHPLGYRPSYPSSFTPYHYDQNVGSLFDSSEFPVVGSSTTDQALFRYRASGLIEQLLRSDNANGINRGNNGGRHPSPAHASNPYLPNSFATGRSVLPTSNHNNSTSNISRGPMQIDTNLDSPPSTAQSSSIHLSTLNPSPLEGTADNMQSHHLRPVLIQNSGSGDLPSAFGPVSWSGYTNEFHGINSSYPSFGNSFVPPAANSLSSAATTKVKYDPSDPNGTRGLLSFLAPTTLGPLSASVGNNCSGSSAKSWCRPLGLDLPMSTEHQRSSMQSDRLTPLSTSPRSVQTNSGVDNRILGPVTPPNPLYYSPVRQTVSGLFTSATEGALDTPPYHQIKQEQLGETDSSGTNSSATADGSDPNAASCSTTTVYDLSDQINNAHTSSSSSYTISSHLGHPSSENTNPSSLDAHYNDSFSYDDDSETLELELSLELADRIVGSTRTTGGIEKQEAQHQP</sequence>
<keyword evidence="6" id="KW-0539">Nucleus</keyword>
<dbReference type="GO" id="GO:0043565">
    <property type="term" value="F:sequence-specific DNA binding"/>
    <property type="evidence" value="ECO:0007669"/>
    <property type="project" value="InterPro"/>
</dbReference>
<comment type="caution">
    <text evidence="9">The sequence shown here is derived from an EMBL/GenBank/DDBJ whole genome shotgun (WGS) entry which is preliminary data.</text>
</comment>
<evidence type="ECO:0000256" key="5">
    <source>
        <dbReference type="ARBA" id="ARBA00023163"/>
    </source>
</evidence>
<organism evidence="9 10">
    <name type="scientific">Calicophoron daubneyi</name>
    <name type="common">Rumen fluke</name>
    <name type="synonym">Paramphistomum daubneyi</name>
    <dbReference type="NCBI Taxonomy" id="300641"/>
    <lineage>
        <taxon>Eukaryota</taxon>
        <taxon>Metazoa</taxon>
        <taxon>Spiralia</taxon>
        <taxon>Lophotrochozoa</taxon>
        <taxon>Platyhelminthes</taxon>
        <taxon>Trematoda</taxon>
        <taxon>Digenea</taxon>
        <taxon>Plagiorchiida</taxon>
        <taxon>Pronocephalata</taxon>
        <taxon>Paramphistomoidea</taxon>
        <taxon>Paramphistomidae</taxon>
        <taxon>Calicophoron</taxon>
    </lineage>
</organism>
<keyword evidence="5" id="KW-0804">Transcription</keyword>
<dbReference type="GO" id="GO:0005737">
    <property type="term" value="C:cytoplasm"/>
    <property type="evidence" value="ECO:0007669"/>
    <property type="project" value="UniProtKB-SubCell"/>
</dbReference>
<dbReference type="GO" id="GO:0003700">
    <property type="term" value="F:DNA-binding transcription factor activity"/>
    <property type="evidence" value="ECO:0007669"/>
    <property type="project" value="InterPro"/>
</dbReference>
<dbReference type="SMART" id="SM00339">
    <property type="entry name" value="FH"/>
    <property type="match status" value="1"/>
</dbReference>
<keyword evidence="2" id="KW-0963">Cytoplasm</keyword>
<dbReference type="GO" id="GO:0005634">
    <property type="term" value="C:nucleus"/>
    <property type="evidence" value="ECO:0007669"/>
    <property type="project" value="UniProtKB-SubCell"/>
</dbReference>
<proteinExistence type="predicted"/>
<feature type="region of interest" description="Disordered" evidence="7">
    <location>
        <begin position="48"/>
        <end position="71"/>
    </location>
</feature>
<dbReference type="Pfam" id="PF00250">
    <property type="entry name" value="Forkhead"/>
    <property type="match status" value="1"/>
</dbReference>